<dbReference type="InterPro" id="IPR046335">
    <property type="entry name" value="LacI/GalR-like_sensor"/>
</dbReference>
<dbReference type="CDD" id="cd07377">
    <property type="entry name" value="WHTH_GntR"/>
    <property type="match status" value="1"/>
</dbReference>
<evidence type="ECO:0000259" key="4">
    <source>
        <dbReference type="PROSITE" id="PS50949"/>
    </source>
</evidence>
<dbReference type="InterPro" id="IPR033532">
    <property type="entry name" value="AraR_ligand_bind_dom"/>
</dbReference>
<dbReference type="PROSITE" id="PS50949">
    <property type="entry name" value="HTH_GNTR"/>
    <property type="match status" value="1"/>
</dbReference>
<dbReference type="SUPFAM" id="SSF53822">
    <property type="entry name" value="Periplasmic binding protein-like I"/>
    <property type="match status" value="1"/>
</dbReference>
<dbReference type="PRINTS" id="PR00035">
    <property type="entry name" value="HTHGNTR"/>
</dbReference>
<dbReference type="SMART" id="SM00345">
    <property type="entry name" value="HTH_GNTR"/>
    <property type="match status" value="1"/>
</dbReference>
<dbReference type="InterPro" id="IPR036388">
    <property type="entry name" value="WH-like_DNA-bd_sf"/>
</dbReference>
<gene>
    <name evidence="5" type="ORF">SAMN05216565_101267</name>
</gene>
<keyword evidence="2" id="KW-0238">DNA-binding</keyword>
<dbReference type="AlphaFoldDB" id="A0A1H0PD42"/>
<sequence>METKFSIVKQSIVSKILDGTFQPHQKISSESELMKQFGVSRHTVRAALGELVNKGWLYREQGAGTFCADRTNNQKISNAITQKNIAIITTYISDYIFPSIIRGAESYLSENGYNVSLFSTNNDHKNEKRALEKILSQPFDGVIIEPTKSALPNPNINYYLNLERQNTPYIMINAYYDQLEPLSITMDDEKGGYIQTEHLIQLGHREIVGFFKSDDVQGLKRMKGFIKAHRNYGLAINPNSIITYRSNEKHSIPMEELRIQLSKGNQKKPTGIVCYNDELAINLLEILREKNIQVPEDLSIVGFDDSFMVKVTEVKLTTINHPQSKMGELAAKLIVEKINETNGHSKKTGEQVQSVVFDPKLIVRSSTKEIKHSSNAVEFNK</sequence>
<proteinExistence type="predicted"/>
<dbReference type="InterPro" id="IPR028082">
    <property type="entry name" value="Peripla_BP_I"/>
</dbReference>
<dbReference type="CDD" id="cd01541">
    <property type="entry name" value="PBP1_AraR"/>
    <property type="match status" value="1"/>
</dbReference>
<dbReference type="GO" id="GO:0000976">
    <property type="term" value="F:transcription cis-regulatory region binding"/>
    <property type="evidence" value="ECO:0007669"/>
    <property type="project" value="TreeGrafter"/>
</dbReference>
<protein>
    <submittedName>
        <fullName evidence="5">Transcriptional regulator, GntR family</fullName>
    </submittedName>
</protein>
<dbReference type="GO" id="GO:0003700">
    <property type="term" value="F:DNA-binding transcription factor activity"/>
    <property type="evidence" value="ECO:0007669"/>
    <property type="project" value="InterPro"/>
</dbReference>
<dbReference type="EMBL" id="FNJU01000001">
    <property type="protein sequence ID" value="SDP03012.1"/>
    <property type="molecule type" value="Genomic_DNA"/>
</dbReference>
<keyword evidence="3" id="KW-0804">Transcription</keyword>
<evidence type="ECO:0000313" key="6">
    <source>
        <dbReference type="Proteomes" id="UP000199159"/>
    </source>
</evidence>
<feature type="domain" description="HTH gntR-type" evidence="4">
    <location>
        <begin position="2"/>
        <end position="70"/>
    </location>
</feature>
<dbReference type="OrthoDB" id="9813468at2"/>
<dbReference type="InterPro" id="IPR000524">
    <property type="entry name" value="Tscrpt_reg_HTH_GntR"/>
</dbReference>
<evidence type="ECO:0000256" key="2">
    <source>
        <dbReference type="ARBA" id="ARBA00023125"/>
    </source>
</evidence>
<evidence type="ECO:0000313" key="5">
    <source>
        <dbReference type="EMBL" id="SDP03012.1"/>
    </source>
</evidence>
<dbReference type="PANTHER" id="PTHR30146:SF150">
    <property type="entry name" value="ARABINOSE METABOLISM TRANSCRIPTIONAL REPRESSOR"/>
    <property type="match status" value="1"/>
</dbReference>
<dbReference type="SUPFAM" id="SSF46785">
    <property type="entry name" value="Winged helix' DNA-binding domain"/>
    <property type="match status" value="1"/>
</dbReference>
<dbReference type="Proteomes" id="UP000199159">
    <property type="component" value="Unassembled WGS sequence"/>
</dbReference>
<dbReference type="Gene3D" id="1.10.10.10">
    <property type="entry name" value="Winged helix-like DNA-binding domain superfamily/Winged helix DNA-binding domain"/>
    <property type="match status" value="1"/>
</dbReference>
<dbReference type="Pfam" id="PF00392">
    <property type="entry name" value="GntR"/>
    <property type="match status" value="1"/>
</dbReference>
<dbReference type="Pfam" id="PF13377">
    <property type="entry name" value="Peripla_BP_3"/>
    <property type="match status" value="1"/>
</dbReference>
<name>A0A1H0PD42_9BACI</name>
<dbReference type="InterPro" id="IPR036390">
    <property type="entry name" value="WH_DNA-bd_sf"/>
</dbReference>
<evidence type="ECO:0000256" key="1">
    <source>
        <dbReference type="ARBA" id="ARBA00023015"/>
    </source>
</evidence>
<dbReference type="PANTHER" id="PTHR30146">
    <property type="entry name" value="LACI-RELATED TRANSCRIPTIONAL REPRESSOR"/>
    <property type="match status" value="1"/>
</dbReference>
<evidence type="ECO:0000256" key="3">
    <source>
        <dbReference type="ARBA" id="ARBA00023163"/>
    </source>
</evidence>
<dbReference type="RefSeq" id="WP_090849329.1">
    <property type="nucleotide sequence ID" value="NZ_FNJU01000001.1"/>
</dbReference>
<accession>A0A1H0PD42</accession>
<reference evidence="6" key="1">
    <citation type="submission" date="2016-10" db="EMBL/GenBank/DDBJ databases">
        <authorList>
            <person name="Varghese N."/>
            <person name="Submissions S."/>
        </authorList>
    </citation>
    <scope>NUCLEOTIDE SEQUENCE [LARGE SCALE GENOMIC DNA]</scope>
    <source>
        <strain evidence="6">IBRC-M10078</strain>
    </source>
</reference>
<dbReference type="Gene3D" id="3.40.50.2300">
    <property type="match status" value="2"/>
</dbReference>
<organism evidence="5 6">
    <name type="scientific">Litchfieldia salsa</name>
    <dbReference type="NCBI Taxonomy" id="930152"/>
    <lineage>
        <taxon>Bacteria</taxon>
        <taxon>Bacillati</taxon>
        <taxon>Bacillota</taxon>
        <taxon>Bacilli</taxon>
        <taxon>Bacillales</taxon>
        <taxon>Bacillaceae</taxon>
        <taxon>Litchfieldia</taxon>
    </lineage>
</organism>
<dbReference type="STRING" id="930152.SAMN05216565_101267"/>
<keyword evidence="1" id="KW-0805">Transcription regulation</keyword>
<keyword evidence="6" id="KW-1185">Reference proteome</keyword>